<feature type="compositionally biased region" description="Polar residues" evidence="2">
    <location>
        <begin position="223"/>
        <end position="251"/>
    </location>
</feature>
<evidence type="ECO:0000313" key="5">
    <source>
        <dbReference type="Proteomes" id="UP000809789"/>
    </source>
</evidence>
<feature type="compositionally biased region" description="Polar residues" evidence="2">
    <location>
        <begin position="364"/>
        <end position="373"/>
    </location>
</feature>
<comment type="caution">
    <text evidence="4">The sequence shown here is derived from an EMBL/GenBank/DDBJ whole genome shotgun (WGS) entry which is preliminary data.</text>
</comment>
<dbReference type="SMART" id="SM00353">
    <property type="entry name" value="HLH"/>
    <property type="match status" value="1"/>
</dbReference>
<reference evidence="4" key="1">
    <citation type="submission" date="2021-07" db="EMBL/GenBank/DDBJ databases">
        <title>Elsinoe batatas strain:CRI-CJ2 Genome sequencing and assembly.</title>
        <authorList>
            <person name="Huang L."/>
        </authorList>
    </citation>
    <scope>NUCLEOTIDE SEQUENCE</scope>
    <source>
        <strain evidence="4">CRI-CJ2</strain>
    </source>
</reference>
<feature type="region of interest" description="Disordered" evidence="2">
    <location>
        <begin position="332"/>
        <end position="405"/>
    </location>
</feature>
<feature type="domain" description="BHLH" evidence="3">
    <location>
        <begin position="575"/>
        <end position="694"/>
    </location>
</feature>
<dbReference type="OrthoDB" id="5344169at2759"/>
<evidence type="ECO:0000256" key="1">
    <source>
        <dbReference type="SAM" id="Coils"/>
    </source>
</evidence>
<evidence type="ECO:0000256" key="2">
    <source>
        <dbReference type="SAM" id="MobiDB-lite"/>
    </source>
</evidence>
<dbReference type="PROSITE" id="PS50888">
    <property type="entry name" value="BHLH"/>
    <property type="match status" value="1"/>
</dbReference>
<accession>A0A8K0PCT5</accession>
<feature type="compositionally biased region" description="Low complexity" evidence="2">
    <location>
        <begin position="283"/>
        <end position="294"/>
    </location>
</feature>
<feature type="region of interest" description="Disordered" evidence="2">
    <location>
        <begin position="597"/>
        <end position="683"/>
    </location>
</feature>
<evidence type="ECO:0000313" key="4">
    <source>
        <dbReference type="EMBL" id="KAG8623882.1"/>
    </source>
</evidence>
<feature type="region of interest" description="Disordered" evidence="2">
    <location>
        <begin position="455"/>
        <end position="523"/>
    </location>
</feature>
<dbReference type="GO" id="GO:0046983">
    <property type="term" value="F:protein dimerization activity"/>
    <property type="evidence" value="ECO:0007669"/>
    <property type="project" value="InterPro"/>
</dbReference>
<dbReference type="Gene3D" id="4.10.280.10">
    <property type="entry name" value="Helix-loop-helix DNA-binding domain"/>
    <property type="match status" value="1"/>
</dbReference>
<dbReference type="InterPro" id="IPR011598">
    <property type="entry name" value="bHLH_dom"/>
</dbReference>
<organism evidence="4 5">
    <name type="scientific">Elsinoe batatas</name>
    <dbReference type="NCBI Taxonomy" id="2601811"/>
    <lineage>
        <taxon>Eukaryota</taxon>
        <taxon>Fungi</taxon>
        <taxon>Dikarya</taxon>
        <taxon>Ascomycota</taxon>
        <taxon>Pezizomycotina</taxon>
        <taxon>Dothideomycetes</taxon>
        <taxon>Dothideomycetidae</taxon>
        <taxon>Myriangiales</taxon>
        <taxon>Elsinoaceae</taxon>
        <taxon>Elsinoe</taxon>
    </lineage>
</organism>
<feature type="coiled-coil region" evidence="1">
    <location>
        <begin position="691"/>
        <end position="725"/>
    </location>
</feature>
<dbReference type="Pfam" id="PF00010">
    <property type="entry name" value="HLH"/>
    <property type="match status" value="1"/>
</dbReference>
<feature type="region of interest" description="Disordered" evidence="2">
    <location>
        <begin position="223"/>
        <end position="305"/>
    </location>
</feature>
<protein>
    <recommendedName>
        <fullName evidence="3">BHLH domain-containing protein</fullName>
    </recommendedName>
</protein>
<dbReference type="AlphaFoldDB" id="A0A8K0PCT5"/>
<feature type="compositionally biased region" description="Low complexity" evidence="2">
    <location>
        <begin position="334"/>
        <end position="347"/>
    </location>
</feature>
<proteinExistence type="predicted"/>
<feature type="compositionally biased region" description="Low complexity" evidence="2">
    <location>
        <begin position="465"/>
        <end position="491"/>
    </location>
</feature>
<dbReference type="SUPFAM" id="SSF47459">
    <property type="entry name" value="HLH, helix-loop-helix DNA-binding domain"/>
    <property type="match status" value="1"/>
</dbReference>
<feature type="region of interest" description="Disordered" evidence="2">
    <location>
        <begin position="182"/>
        <end position="206"/>
    </location>
</feature>
<keyword evidence="1" id="KW-0175">Coiled coil</keyword>
<dbReference type="CDD" id="cd11392">
    <property type="entry name" value="bHLH_ScPHO4_like"/>
    <property type="match status" value="1"/>
</dbReference>
<dbReference type="InterPro" id="IPR036638">
    <property type="entry name" value="HLH_DNA-bd_sf"/>
</dbReference>
<feature type="compositionally biased region" description="Low complexity" evidence="2">
    <location>
        <begin position="658"/>
        <end position="683"/>
    </location>
</feature>
<gene>
    <name evidence="4" type="ORF">KVT40_008858</name>
</gene>
<dbReference type="EMBL" id="JAESVG020000010">
    <property type="protein sequence ID" value="KAG8623882.1"/>
    <property type="molecule type" value="Genomic_DNA"/>
</dbReference>
<dbReference type="Proteomes" id="UP000809789">
    <property type="component" value="Unassembled WGS sequence"/>
</dbReference>
<feature type="region of interest" description="Disordered" evidence="2">
    <location>
        <begin position="568"/>
        <end position="587"/>
    </location>
</feature>
<name>A0A8K0PCT5_9PEZI</name>
<keyword evidence="5" id="KW-1185">Reference proteome</keyword>
<evidence type="ECO:0000259" key="3">
    <source>
        <dbReference type="PROSITE" id="PS50888"/>
    </source>
</evidence>
<sequence length="757" mass="80528">MNTHREPSWPREGSVDQLVPQDLDFSSILAMDDADGLNFTLPDLDGSNNSTQFAVQHPNTPFTGDVSGMQRGTVAHDFAQPSWDITMDMDTADVLGSAQGSQENLQAFQNQMGQQIWNTTPQQHSQEAQIGNIVYRHPHQIPPTPNSYELHGGDAAQYAQQMAQRRAFVEQQIQQHMMGQGKRDNFTPLVSPAVTPQDTTFQHHTDYGNSAYFSPLTSPALQAQNAAQQYRASHGTQPSTARTSAATSPVTNDPDIDMFTGNGGNGSHTTERSRKPTKKATTRSVGSRSGVRSSPVTKPQKRKSAALNISMSNSELGNLLQDPQLQQLSNSLRAGTSTDGSGAGSISPEPLSEALMGPPPRPGSGSNMQSPTIYAQPHHTPARLKESNAPATPASLMSIDNPRNVNGKTPMTGSGRTIPLANLDHSGLDDFALPPAVANNSTLDSANATPRITAARKTPKLGPLSSAGGRTSATSSPAISAIASPSSATTPHFPKDARARHSKKRGSVSGGSQMVSPALRPKISPSIKPLLPDGATTEQTQAYLLASKSNYTHLLEGTLLPGVSYPESLSSGLTSKRTSHKIAEQGRRNRINEALKEMQSLLPPPAVRKKGDKDGESPDVNGSDDKPDDEDSKDDAPNPAPATAKNSKSKAKGSPNPSTNGKSSNSASTAAAEAKAANSKAATVESAIVYIKALQQERVSMAERMVEKDKEMSELRKRLREVEFKLQSPALNGEAMDAVEEVAEDEAAKKSEDVEGS</sequence>